<comment type="caution">
    <text evidence="3">The sequence shown here is derived from an EMBL/GenBank/DDBJ whole genome shotgun (WGS) entry which is preliminary data.</text>
</comment>
<dbReference type="GO" id="GO:0005975">
    <property type="term" value="P:carbohydrate metabolic process"/>
    <property type="evidence" value="ECO:0007669"/>
    <property type="project" value="InterPro"/>
</dbReference>
<dbReference type="InterPro" id="IPR052043">
    <property type="entry name" value="PolySaccharide_Degr_Enz"/>
</dbReference>
<dbReference type="Pfam" id="PF07470">
    <property type="entry name" value="Glyco_hydro_88"/>
    <property type="match status" value="1"/>
</dbReference>
<dbReference type="GO" id="GO:0016787">
    <property type="term" value="F:hydrolase activity"/>
    <property type="evidence" value="ECO:0007669"/>
    <property type="project" value="UniProtKB-KW"/>
</dbReference>
<dbReference type="Proteomes" id="UP000283895">
    <property type="component" value="Unassembled WGS sequence"/>
</dbReference>
<keyword evidence="2" id="KW-0732">Signal</keyword>
<sequence length="430" mass="47048">MQISSSLRHFATVAAVLATSPLPATAEPYGNSTRYSTWMASSLISRRDGIMTGKGGSSEPLQAGFTQKAFKALLAQYPHNDIHAQNYLQASVDSVVPYLSNATEDALSYPLDRLSNGNAMISSLTGAQRSPRNETASYELAVDALRQSIDLNRRTDEGGLWYYTYPNWSYLDGMYSLAPFYTLYTVSHSGSNGTLINQTALDDMALQVDLLWQHCLNASSGLLSHGYDASLTAVWADPITGASPHVWGRSLGWYVMALVDTLEILPRLTSTSETIEAFIKKFRTLASAVIQAVDPVTGGWWQVMDMPGREGNYIESSGSAMFTYALFKGHRLGYLNDNVTATAPVVARRAYEYLTDAFIVRNTNGTLGYNGTVSVCSLNSNASYKYYVGQPIKYNSVLGSAAYILASLEFERLESKHTGLKSRTRGYLSG</sequence>
<keyword evidence="4" id="KW-1185">Reference proteome</keyword>
<protein>
    <submittedName>
        <fullName evidence="3">Uncharacterized protein</fullName>
    </submittedName>
</protein>
<feature type="signal peptide" evidence="2">
    <location>
        <begin position="1"/>
        <end position="26"/>
    </location>
</feature>
<dbReference type="PANTHER" id="PTHR33886:SF11">
    <property type="entry name" value="WALL GLYCOSYL HYDROLASE YTER, PUTATIVE (AFU_ORTHOLOGUE AFUA_2G14630)-RELATED"/>
    <property type="match status" value="1"/>
</dbReference>
<feature type="chain" id="PRO_5019424026" evidence="2">
    <location>
        <begin position="27"/>
        <end position="430"/>
    </location>
</feature>
<accession>A0A423VB03</accession>
<dbReference type="InterPro" id="IPR008928">
    <property type="entry name" value="6-hairpin_glycosidase_sf"/>
</dbReference>
<evidence type="ECO:0000313" key="4">
    <source>
        <dbReference type="Proteomes" id="UP000283895"/>
    </source>
</evidence>
<dbReference type="InterPro" id="IPR012341">
    <property type="entry name" value="6hp_glycosidase-like_sf"/>
</dbReference>
<proteinExistence type="predicted"/>
<evidence type="ECO:0000313" key="3">
    <source>
        <dbReference type="EMBL" id="ROV88062.1"/>
    </source>
</evidence>
<dbReference type="Gene3D" id="1.50.10.10">
    <property type="match status" value="1"/>
</dbReference>
<dbReference type="PANTHER" id="PTHR33886">
    <property type="entry name" value="UNSATURATED RHAMNOGALACTURONAN HYDROLASE (EUROFUNG)"/>
    <property type="match status" value="1"/>
</dbReference>
<dbReference type="SUPFAM" id="SSF48208">
    <property type="entry name" value="Six-hairpin glycosidases"/>
    <property type="match status" value="1"/>
</dbReference>
<dbReference type="InterPro" id="IPR010905">
    <property type="entry name" value="Glyco_hydro_88"/>
</dbReference>
<dbReference type="STRING" id="356882.A0A423VB03"/>
<dbReference type="OrthoDB" id="540611at2759"/>
<dbReference type="EMBL" id="LKEA01000084">
    <property type="protein sequence ID" value="ROV88062.1"/>
    <property type="molecule type" value="Genomic_DNA"/>
</dbReference>
<keyword evidence="1" id="KW-0378">Hydrolase</keyword>
<organism evidence="3 4">
    <name type="scientific">Cytospora schulzeri</name>
    <dbReference type="NCBI Taxonomy" id="448051"/>
    <lineage>
        <taxon>Eukaryota</taxon>
        <taxon>Fungi</taxon>
        <taxon>Dikarya</taxon>
        <taxon>Ascomycota</taxon>
        <taxon>Pezizomycotina</taxon>
        <taxon>Sordariomycetes</taxon>
        <taxon>Sordariomycetidae</taxon>
        <taxon>Diaporthales</taxon>
        <taxon>Cytosporaceae</taxon>
        <taxon>Cytospora</taxon>
    </lineage>
</organism>
<name>A0A423VB03_9PEZI</name>
<reference evidence="3 4" key="1">
    <citation type="submission" date="2015-09" db="EMBL/GenBank/DDBJ databases">
        <title>Host preference determinants of Valsa canker pathogens revealed by comparative genomics.</title>
        <authorList>
            <person name="Yin Z."/>
            <person name="Huang L."/>
        </authorList>
    </citation>
    <scope>NUCLEOTIDE SEQUENCE [LARGE SCALE GENOMIC DNA]</scope>
    <source>
        <strain evidence="3 4">03-1</strain>
    </source>
</reference>
<evidence type="ECO:0000256" key="2">
    <source>
        <dbReference type="SAM" id="SignalP"/>
    </source>
</evidence>
<dbReference type="AlphaFoldDB" id="A0A423VB03"/>
<gene>
    <name evidence="3" type="ORF">VMCG_10395</name>
</gene>
<evidence type="ECO:0000256" key="1">
    <source>
        <dbReference type="ARBA" id="ARBA00022801"/>
    </source>
</evidence>